<dbReference type="Proteomes" id="UP000813385">
    <property type="component" value="Unassembled WGS sequence"/>
</dbReference>
<gene>
    <name evidence="2" type="ORF">B0T11DRAFT_131092</name>
</gene>
<feature type="region of interest" description="Disordered" evidence="1">
    <location>
        <begin position="749"/>
        <end position="811"/>
    </location>
</feature>
<reference evidence="2" key="1">
    <citation type="journal article" date="2021" name="Nat. Commun.">
        <title>Genetic determinants of endophytism in the Arabidopsis root mycobiome.</title>
        <authorList>
            <person name="Mesny F."/>
            <person name="Miyauchi S."/>
            <person name="Thiergart T."/>
            <person name="Pickel B."/>
            <person name="Atanasova L."/>
            <person name="Karlsson M."/>
            <person name="Huettel B."/>
            <person name="Barry K.W."/>
            <person name="Haridas S."/>
            <person name="Chen C."/>
            <person name="Bauer D."/>
            <person name="Andreopoulos W."/>
            <person name="Pangilinan J."/>
            <person name="LaButti K."/>
            <person name="Riley R."/>
            <person name="Lipzen A."/>
            <person name="Clum A."/>
            <person name="Drula E."/>
            <person name="Henrissat B."/>
            <person name="Kohler A."/>
            <person name="Grigoriev I.V."/>
            <person name="Martin F.M."/>
            <person name="Hacquard S."/>
        </authorList>
    </citation>
    <scope>NUCLEOTIDE SEQUENCE</scope>
    <source>
        <strain evidence="2">MPI-CAGE-AT-0016</strain>
    </source>
</reference>
<accession>A0A8K0T5J7</accession>
<protein>
    <submittedName>
        <fullName evidence="2">Uncharacterized protein</fullName>
    </submittedName>
</protein>
<feature type="region of interest" description="Disordered" evidence="1">
    <location>
        <begin position="131"/>
        <end position="164"/>
    </location>
</feature>
<feature type="compositionally biased region" description="Polar residues" evidence="1">
    <location>
        <begin position="710"/>
        <end position="719"/>
    </location>
</feature>
<dbReference type="EMBL" id="JAGPXD010000006">
    <property type="protein sequence ID" value="KAH7349434.1"/>
    <property type="molecule type" value="Genomic_DNA"/>
</dbReference>
<evidence type="ECO:0000256" key="1">
    <source>
        <dbReference type="SAM" id="MobiDB-lite"/>
    </source>
</evidence>
<organism evidence="2 3">
    <name type="scientific">Plectosphaerella cucumerina</name>
    <dbReference type="NCBI Taxonomy" id="40658"/>
    <lineage>
        <taxon>Eukaryota</taxon>
        <taxon>Fungi</taxon>
        <taxon>Dikarya</taxon>
        <taxon>Ascomycota</taxon>
        <taxon>Pezizomycotina</taxon>
        <taxon>Sordariomycetes</taxon>
        <taxon>Hypocreomycetidae</taxon>
        <taxon>Glomerellales</taxon>
        <taxon>Plectosphaerellaceae</taxon>
        <taxon>Plectosphaerella</taxon>
    </lineage>
</organism>
<keyword evidence="3" id="KW-1185">Reference proteome</keyword>
<evidence type="ECO:0000313" key="3">
    <source>
        <dbReference type="Proteomes" id="UP000813385"/>
    </source>
</evidence>
<name>A0A8K0T5J7_9PEZI</name>
<dbReference type="InterPro" id="IPR018822">
    <property type="entry name" value="UPF0646"/>
</dbReference>
<evidence type="ECO:0000313" key="2">
    <source>
        <dbReference type="EMBL" id="KAH7349434.1"/>
    </source>
</evidence>
<comment type="caution">
    <text evidence="2">The sequence shown here is derived from an EMBL/GenBank/DDBJ whole genome shotgun (WGS) entry which is preliminary data.</text>
</comment>
<dbReference type="Pfam" id="PF10336">
    <property type="entry name" value="DUF2420"/>
    <property type="match status" value="1"/>
</dbReference>
<feature type="region of interest" description="Disordered" evidence="1">
    <location>
        <begin position="17"/>
        <end position="40"/>
    </location>
</feature>
<dbReference type="AlphaFoldDB" id="A0A8K0T5J7"/>
<sequence length="811" mass="87235">MATALQPTEVDLALDLSADTDFGDISYTDHDAETGSATATQQPGLDAQAQILDQKQDPAVSLGVHQQVNIGSDVSDEFPEDYQYDDEAQASAEGGVQEATNDFEEWEMEADADEHTAIDASTAENAHTLDGEPAAGLEQGSTVDAEGTNLEDGNEAKETDGYDVSLGDIPGTEGGPTQAAGENLAENGANDDFFQEIDYEDDEAAGSPSAAIEEPQIHGEEAVLPDDTTAADPEKSWPSNNETDKIGAIDEYHRSLQDQALDEILQADSSAVSLDTPVDGEADNEAELPEVIVTWHGVDYPLFYDSPGSDGKQCFFEDASLLQCAMEQLLASFRRELSSDLADTDELVLQINEMGLEFAESTDPDHFRDITLGSIMQVFNDLVRNKDPEASRPLYAYLITRPKCSTRWQSLIEDAYQGKNIDEVSIYFSMDQGIAEKEADHSEGHEDGADDQMDEMETGEYFAGEAVSEGEAAAALDSFAEQTEMVPDDGEQPYDEMEAAEDEDAHDDEQTGEDVLDGGANLATESSASLPGLSEGPETSIEDTLNEEQGIQTNDDIVEASVGDEVEVTHDEQLDAPQNDGNSAHFLERSCYAPDICFCEQCLDDTGDVACQEESSFRLHRFGLSEAARIRAAYEADGSGASTPRISALSRHAHHISDTSMSFSFSTTADGKLEAANEAAAATDAAHAPDEELDPDSNDIFGLGEPAPDNQLSETSGTATLEGDNGDEPNDFGTDIDFNADISRDLEHDVAPATVQDGELDEIDWRDYAGQDEGDDVLDVASTSAKRPRSDEDDAADAENGQDPKRHRSEA</sequence>
<proteinExistence type="predicted"/>
<feature type="region of interest" description="Disordered" evidence="1">
    <location>
        <begin position="681"/>
        <end position="733"/>
    </location>
</feature>
<feature type="compositionally biased region" description="Acidic residues" evidence="1">
    <location>
        <begin position="498"/>
        <end position="516"/>
    </location>
</feature>
<feature type="region of interest" description="Disordered" evidence="1">
    <location>
        <begin position="498"/>
        <end position="540"/>
    </location>
</feature>
<dbReference type="OrthoDB" id="5339076at2759"/>